<comment type="pathway">
    <text evidence="2 12">Cell wall biogenesis; peptidoglycan biosynthesis.</text>
</comment>
<evidence type="ECO:0000256" key="9">
    <source>
        <dbReference type="ARBA" id="ARBA00022960"/>
    </source>
</evidence>
<dbReference type="CDD" id="cd00118">
    <property type="entry name" value="LysM"/>
    <property type="match status" value="1"/>
</dbReference>
<dbReference type="EMBL" id="BAAAFA010000001">
    <property type="protein sequence ID" value="GAA0810494.1"/>
    <property type="molecule type" value="Genomic_DNA"/>
</dbReference>
<evidence type="ECO:0000256" key="2">
    <source>
        <dbReference type="ARBA" id="ARBA00004752"/>
    </source>
</evidence>
<evidence type="ECO:0000259" key="14">
    <source>
        <dbReference type="PROSITE" id="PS52029"/>
    </source>
</evidence>
<evidence type="ECO:0000256" key="3">
    <source>
        <dbReference type="ARBA" id="ARBA00005992"/>
    </source>
</evidence>
<dbReference type="PROSITE" id="PS51782">
    <property type="entry name" value="LYSM"/>
    <property type="match status" value="1"/>
</dbReference>
<dbReference type="InterPro" id="IPR005490">
    <property type="entry name" value="LD_TPept_cat_dom"/>
</dbReference>
<dbReference type="Gene3D" id="3.10.350.10">
    <property type="entry name" value="LysM domain"/>
    <property type="match status" value="1"/>
</dbReference>
<feature type="active site" description="Proton donor/acceptor" evidence="12">
    <location>
        <position position="190"/>
    </location>
</feature>
<dbReference type="CDD" id="cd16913">
    <property type="entry name" value="YkuD_like"/>
    <property type="match status" value="1"/>
</dbReference>
<reference evidence="16" key="1">
    <citation type="journal article" date="2019" name="Int. J. Syst. Evol. Microbiol.">
        <title>The Global Catalogue of Microorganisms (GCM) 10K type strain sequencing project: providing services to taxonomists for standard genome sequencing and annotation.</title>
        <authorList>
            <consortium name="The Broad Institute Genomics Platform"/>
            <consortium name="The Broad Institute Genome Sequencing Center for Infectious Disease"/>
            <person name="Wu L."/>
            <person name="Ma J."/>
        </authorList>
    </citation>
    <scope>NUCLEOTIDE SEQUENCE [LARGE SCALE GENOMIC DNA]</scope>
    <source>
        <strain evidence="16">JCM 15608</strain>
    </source>
</reference>
<evidence type="ECO:0000256" key="12">
    <source>
        <dbReference type="PROSITE-ProRule" id="PRU01373"/>
    </source>
</evidence>
<keyword evidence="8" id="KW-0378">Hydrolase</keyword>
<evidence type="ECO:0000256" key="7">
    <source>
        <dbReference type="ARBA" id="ARBA00022764"/>
    </source>
</evidence>
<evidence type="ECO:0000313" key="15">
    <source>
        <dbReference type="EMBL" id="GAA0810494.1"/>
    </source>
</evidence>
<keyword evidence="10 12" id="KW-0573">Peptidoglycan synthesis</keyword>
<evidence type="ECO:0000256" key="8">
    <source>
        <dbReference type="ARBA" id="ARBA00022801"/>
    </source>
</evidence>
<keyword evidence="6" id="KW-0732">Signal</keyword>
<dbReference type="PANTHER" id="PTHR30582:SF24">
    <property type="entry name" value="L,D-TRANSPEPTIDASE ERFK_SRFK-RELATED"/>
    <property type="match status" value="1"/>
</dbReference>
<feature type="domain" description="LysM" evidence="13">
    <location>
        <begin position="38"/>
        <end position="82"/>
    </location>
</feature>
<sequence length="307" mass="34928">MKMKVIYLSLVILMAIGTLNATEYQLPQGKSRLIGHEQYHTVIKGDYFQQIAEQYNVGFLALMAANPNVDPFLPPVNSQVTIPKAMLIPPIRRVGIVINLPELRLYYFSPDKKTVRVFPVGIGREGLETPVATSYISEKRENPVWRPTKEMHERYFAEHGKKLADVVPAGPDNPFGKYALRLGTSEYLIHGSNKRFGIGMRASSGCIRMYDEDIKWLYDNIPLNTKVRIIDQPVKVSYENGHKKLIEIHQPLTEEDGNKSTVKISDVVQRFVGTERAHWHQLLPFIEQPKGLVVELEPIASEVKRPQ</sequence>
<comment type="caution">
    <text evidence="15">The sequence shown here is derived from an EMBL/GenBank/DDBJ whole genome shotgun (WGS) entry which is preliminary data.</text>
</comment>
<comment type="subcellular location">
    <subcellularLocation>
        <location evidence="1">Periplasm</location>
    </subcellularLocation>
</comment>
<evidence type="ECO:0000256" key="11">
    <source>
        <dbReference type="ARBA" id="ARBA00023316"/>
    </source>
</evidence>
<evidence type="ECO:0000256" key="1">
    <source>
        <dbReference type="ARBA" id="ARBA00004418"/>
    </source>
</evidence>
<keyword evidence="7" id="KW-0574">Periplasm</keyword>
<dbReference type="InterPro" id="IPR041597">
    <property type="entry name" value="Ldt_C"/>
</dbReference>
<feature type="domain" description="L,D-TPase catalytic" evidence="14">
    <location>
        <begin position="94"/>
        <end position="230"/>
    </location>
</feature>
<dbReference type="SMART" id="SM00257">
    <property type="entry name" value="LysM"/>
    <property type="match status" value="1"/>
</dbReference>
<keyword evidence="9 12" id="KW-0133">Cell shape</keyword>
<comment type="similarity">
    <text evidence="3">Belongs to the YkuD family.</text>
</comment>
<dbReference type="PROSITE" id="PS52029">
    <property type="entry name" value="LD_TPASE"/>
    <property type="match status" value="1"/>
</dbReference>
<evidence type="ECO:0000256" key="4">
    <source>
        <dbReference type="ARBA" id="ARBA00022676"/>
    </source>
</evidence>
<evidence type="ECO:0000313" key="16">
    <source>
        <dbReference type="Proteomes" id="UP001500021"/>
    </source>
</evidence>
<evidence type="ECO:0000256" key="6">
    <source>
        <dbReference type="ARBA" id="ARBA00022729"/>
    </source>
</evidence>
<dbReference type="Gene3D" id="2.40.440.10">
    <property type="entry name" value="L,D-transpeptidase catalytic domain-like"/>
    <property type="match status" value="1"/>
</dbReference>
<keyword evidence="5" id="KW-0808">Transferase</keyword>
<dbReference type="Pfam" id="PF17969">
    <property type="entry name" value="Ldt_C"/>
    <property type="match status" value="1"/>
</dbReference>
<dbReference type="InterPro" id="IPR050979">
    <property type="entry name" value="LD-transpeptidase"/>
</dbReference>
<proteinExistence type="inferred from homology"/>
<evidence type="ECO:0000256" key="10">
    <source>
        <dbReference type="ARBA" id="ARBA00022984"/>
    </source>
</evidence>
<dbReference type="RefSeq" id="WP_343813770.1">
    <property type="nucleotide sequence ID" value="NZ_BAAAFA010000001.1"/>
</dbReference>
<dbReference type="SUPFAM" id="SSF54106">
    <property type="entry name" value="LysM domain"/>
    <property type="match status" value="1"/>
</dbReference>
<evidence type="ECO:0000256" key="5">
    <source>
        <dbReference type="ARBA" id="ARBA00022679"/>
    </source>
</evidence>
<keyword evidence="4" id="KW-0328">Glycosyltransferase</keyword>
<organism evidence="15 16">
    <name type="scientific">Colwellia asteriadis</name>
    <dbReference type="NCBI Taxonomy" id="517723"/>
    <lineage>
        <taxon>Bacteria</taxon>
        <taxon>Pseudomonadati</taxon>
        <taxon>Pseudomonadota</taxon>
        <taxon>Gammaproteobacteria</taxon>
        <taxon>Alteromonadales</taxon>
        <taxon>Colwelliaceae</taxon>
        <taxon>Colwellia</taxon>
    </lineage>
</organism>
<dbReference type="SUPFAM" id="SSF141523">
    <property type="entry name" value="L,D-transpeptidase catalytic domain-like"/>
    <property type="match status" value="1"/>
</dbReference>
<name>A0ABP3WEX9_9GAMM</name>
<dbReference type="PANTHER" id="PTHR30582">
    <property type="entry name" value="L,D-TRANSPEPTIDASE"/>
    <property type="match status" value="1"/>
</dbReference>
<evidence type="ECO:0000259" key="13">
    <source>
        <dbReference type="PROSITE" id="PS51782"/>
    </source>
</evidence>
<gene>
    <name evidence="15" type="ORF">GCM10009111_01530</name>
</gene>
<dbReference type="Pfam" id="PF03734">
    <property type="entry name" value="YkuD"/>
    <property type="match status" value="1"/>
</dbReference>
<accession>A0ABP3WEX9</accession>
<dbReference type="InterPro" id="IPR018392">
    <property type="entry name" value="LysM"/>
</dbReference>
<keyword evidence="16" id="KW-1185">Reference proteome</keyword>
<dbReference type="Proteomes" id="UP001500021">
    <property type="component" value="Unassembled WGS sequence"/>
</dbReference>
<dbReference type="InterPro" id="IPR038063">
    <property type="entry name" value="Transpep_catalytic_dom"/>
</dbReference>
<feature type="active site" description="Nucleophile" evidence="12">
    <location>
        <position position="206"/>
    </location>
</feature>
<dbReference type="Pfam" id="PF01476">
    <property type="entry name" value="LysM"/>
    <property type="match status" value="1"/>
</dbReference>
<protein>
    <submittedName>
        <fullName evidence="15">L,D-transpeptidase family protein</fullName>
    </submittedName>
</protein>
<keyword evidence="11 12" id="KW-0961">Cell wall biogenesis/degradation</keyword>
<dbReference type="InterPro" id="IPR036779">
    <property type="entry name" value="LysM_dom_sf"/>
</dbReference>